<proteinExistence type="predicted"/>
<evidence type="ECO:0000313" key="2">
    <source>
        <dbReference type="Proteomes" id="UP000254507"/>
    </source>
</evidence>
<gene>
    <name evidence="1" type="ORF">NCTC10851_00429</name>
</gene>
<reference evidence="1 2" key="1">
    <citation type="submission" date="2018-06" db="EMBL/GenBank/DDBJ databases">
        <authorList>
            <consortium name="Pathogen Informatics"/>
            <person name="Doyle S."/>
        </authorList>
    </citation>
    <scope>NUCLEOTIDE SEQUENCE [LARGE SCALE GENOMIC DNA]</scope>
    <source>
        <strain evidence="1 2">NCTC10851</strain>
    </source>
</reference>
<dbReference type="Proteomes" id="UP000254507">
    <property type="component" value="Unassembled WGS sequence"/>
</dbReference>
<sequence length="85" mass="9926">MIDRSPSALNMKIGNIGRLDPELKKKNISGLMHGAKMEEFIWKEFNKDKESLVYEAERIIEKFQISQLKTSIFSQKKKTIQVKIK</sequence>
<dbReference type="AlphaFoldDB" id="A0A380VAR6"/>
<accession>A0A380VAR6</accession>
<organism evidence="1 2">
    <name type="scientific">Actinobacillus seminis</name>
    <dbReference type="NCBI Taxonomy" id="722"/>
    <lineage>
        <taxon>Bacteria</taxon>
        <taxon>Pseudomonadati</taxon>
        <taxon>Pseudomonadota</taxon>
        <taxon>Gammaproteobacteria</taxon>
        <taxon>Pasteurellales</taxon>
        <taxon>Pasteurellaceae</taxon>
        <taxon>Actinobacillus</taxon>
    </lineage>
</organism>
<protein>
    <submittedName>
        <fullName evidence="1">Uncharacterized protein</fullName>
    </submittedName>
</protein>
<name>A0A380VAR6_9PAST</name>
<dbReference type="EMBL" id="UFSB01000001">
    <property type="protein sequence ID" value="SUU34570.1"/>
    <property type="molecule type" value="Genomic_DNA"/>
</dbReference>
<evidence type="ECO:0000313" key="1">
    <source>
        <dbReference type="EMBL" id="SUU34570.1"/>
    </source>
</evidence>